<dbReference type="SMART" id="SM00293">
    <property type="entry name" value="PWWP"/>
    <property type="match status" value="1"/>
</dbReference>
<evidence type="ECO:0000313" key="4">
    <source>
        <dbReference type="Proteomes" id="UP000807353"/>
    </source>
</evidence>
<gene>
    <name evidence="3" type="ORF">BDZ94DRAFT_1276644</name>
</gene>
<dbReference type="CDD" id="cd05840">
    <property type="entry name" value="PWWP_ScIOC4-like"/>
    <property type="match status" value="1"/>
</dbReference>
<organism evidence="3 4">
    <name type="scientific">Collybia nuda</name>
    <dbReference type="NCBI Taxonomy" id="64659"/>
    <lineage>
        <taxon>Eukaryota</taxon>
        <taxon>Fungi</taxon>
        <taxon>Dikarya</taxon>
        <taxon>Basidiomycota</taxon>
        <taxon>Agaricomycotina</taxon>
        <taxon>Agaricomycetes</taxon>
        <taxon>Agaricomycetidae</taxon>
        <taxon>Agaricales</taxon>
        <taxon>Tricholomatineae</taxon>
        <taxon>Clitocybaceae</taxon>
        <taxon>Collybia</taxon>
    </lineage>
</organism>
<dbReference type="PROSITE" id="PS50812">
    <property type="entry name" value="PWWP"/>
    <property type="match status" value="1"/>
</dbReference>
<feature type="compositionally biased region" description="Basic residues" evidence="1">
    <location>
        <begin position="184"/>
        <end position="194"/>
    </location>
</feature>
<dbReference type="OrthoDB" id="62853at2759"/>
<feature type="compositionally biased region" description="Acidic residues" evidence="1">
    <location>
        <begin position="126"/>
        <end position="139"/>
    </location>
</feature>
<feature type="domain" description="PWWP" evidence="2">
    <location>
        <begin position="18"/>
        <end position="72"/>
    </location>
</feature>
<comment type="caution">
    <text evidence="3">The sequence shown here is derived from an EMBL/GenBank/DDBJ whole genome shotgun (WGS) entry which is preliminary data.</text>
</comment>
<name>A0A9P5XSA5_9AGAR</name>
<feature type="compositionally biased region" description="Basic and acidic residues" evidence="1">
    <location>
        <begin position="240"/>
        <end position="258"/>
    </location>
</feature>
<feature type="compositionally biased region" description="Acidic residues" evidence="1">
    <location>
        <begin position="411"/>
        <end position="429"/>
    </location>
</feature>
<accession>A0A9P5XSA5</accession>
<dbReference type="EMBL" id="MU150470">
    <property type="protein sequence ID" value="KAF9456049.1"/>
    <property type="molecule type" value="Genomic_DNA"/>
</dbReference>
<proteinExistence type="predicted"/>
<evidence type="ECO:0000259" key="2">
    <source>
        <dbReference type="PROSITE" id="PS50812"/>
    </source>
</evidence>
<dbReference type="Gene3D" id="2.30.30.140">
    <property type="match status" value="1"/>
</dbReference>
<reference evidence="3" key="1">
    <citation type="submission" date="2020-11" db="EMBL/GenBank/DDBJ databases">
        <authorList>
            <consortium name="DOE Joint Genome Institute"/>
            <person name="Ahrendt S."/>
            <person name="Riley R."/>
            <person name="Andreopoulos W."/>
            <person name="Labutti K."/>
            <person name="Pangilinan J."/>
            <person name="Ruiz-Duenas F.J."/>
            <person name="Barrasa J.M."/>
            <person name="Sanchez-Garcia M."/>
            <person name="Camarero S."/>
            <person name="Miyauchi S."/>
            <person name="Serrano A."/>
            <person name="Linde D."/>
            <person name="Babiker R."/>
            <person name="Drula E."/>
            <person name="Ayuso-Fernandez I."/>
            <person name="Pacheco R."/>
            <person name="Padilla G."/>
            <person name="Ferreira P."/>
            <person name="Barriuso J."/>
            <person name="Kellner H."/>
            <person name="Castanera R."/>
            <person name="Alfaro M."/>
            <person name="Ramirez L."/>
            <person name="Pisabarro A.G."/>
            <person name="Kuo A."/>
            <person name="Tritt A."/>
            <person name="Lipzen A."/>
            <person name="He G."/>
            <person name="Yan M."/>
            <person name="Ng V."/>
            <person name="Cullen D."/>
            <person name="Martin F."/>
            <person name="Rosso M.-N."/>
            <person name="Henrissat B."/>
            <person name="Hibbett D."/>
            <person name="Martinez A.T."/>
            <person name="Grigoriev I.V."/>
        </authorList>
    </citation>
    <scope>NUCLEOTIDE SEQUENCE</scope>
    <source>
        <strain evidence="3">CBS 247.69</strain>
    </source>
</reference>
<dbReference type="Pfam" id="PF00855">
    <property type="entry name" value="PWWP"/>
    <property type="match status" value="1"/>
</dbReference>
<feature type="compositionally biased region" description="Low complexity" evidence="1">
    <location>
        <begin position="362"/>
        <end position="372"/>
    </location>
</feature>
<protein>
    <recommendedName>
        <fullName evidence="2">PWWP domain-containing protein</fullName>
    </recommendedName>
</protein>
<evidence type="ECO:0000313" key="3">
    <source>
        <dbReference type="EMBL" id="KAF9456049.1"/>
    </source>
</evidence>
<dbReference type="AlphaFoldDB" id="A0A9P5XSA5"/>
<feature type="region of interest" description="Disordered" evidence="1">
    <location>
        <begin position="126"/>
        <end position="258"/>
    </location>
</feature>
<dbReference type="InterPro" id="IPR000313">
    <property type="entry name" value="PWWP_dom"/>
</dbReference>
<dbReference type="SUPFAM" id="SSF63748">
    <property type="entry name" value="Tudor/PWWP/MBT"/>
    <property type="match status" value="1"/>
</dbReference>
<feature type="region of interest" description="Disordered" evidence="1">
    <location>
        <begin position="348"/>
        <end position="444"/>
    </location>
</feature>
<feature type="compositionally biased region" description="Acidic residues" evidence="1">
    <location>
        <begin position="203"/>
        <end position="223"/>
    </location>
</feature>
<feature type="compositionally biased region" description="Basic residues" evidence="1">
    <location>
        <begin position="144"/>
        <end position="154"/>
    </location>
</feature>
<keyword evidence="4" id="KW-1185">Reference proteome</keyword>
<feature type="compositionally biased region" description="Basic and acidic residues" evidence="1">
    <location>
        <begin position="174"/>
        <end position="183"/>
    </location>
</feature>
<feature type="compositionally biased region" description="Basic and acidic residues" evidence="1">
    <location>
        <begin position="373"/>
        <end position="385"/>
    </location>
</feature>
<dbReference type="InterPro" id="IPR035503">
    <property type="entry name" value="IOC4-like_PWWP"/>
</dbReference>
<evidence type="ECO:0000256" key="1">
    <source>
        <dbReference type="SAM" id="MobiDB-lite"/>
    </source>
</evidence>
<dbReference type="Proteomes" id="UP000807353">
    <property type="component" value="Unassembled WGS sequence"/>
</dbReference>
<sequence>MSKKAAKAAPKTVSSYETRDVVLGKVRGFPPWPGMVVDPDSVPEQVAKERPGSKKATFYCVQFFPTGDYAWLVAKDMSKLQTHEIQSYISEPFKKSGDLLQGYRIALDPTQWEEERAMATHEAFEEEANAEVDQLESDTEGLKKAAKIATKKRKRESDAASLPPSTKAKKAPKTKKESAEPKPKKQPTKGRKNGTNKSKAMVESEDEGEDEAEAEAEGEDDGDAGPSKKTSPPPPKKAKRDKEEDGDDSKLADDPEAIKVREWRHRLQKAFLGKGIPKEEDTPSLDTLFTTVETYDKISVQYLQFSKIGKVMRHIAVLTDDKVPRDAEYHFRERAKSLVDRWHQVLNANKPNGSDAGGAGANGTTSANGNGAKVEEGKEKEKDVTEGTANIDLNGHGTAEQTDAPMAPADADAEAEAEAEVEAEAEAEGDTSILADVTMSEAGP</sequence>